<name>A0A8T1UJZ2_9STRA</name>
<dbReference type="AlphaFoldDB" id="A0A8T1UJZ2"/>
<organism evidence="1 2">
    <name type="scientific">Phytophthora cactorum</name>
    <dbReference type="NCBI Taxonomy" id="29920"/>
    <lineage>
        <taxon>Eukaryota</taxon>
        <taxon>Sar</taxon>
        <taxon>Stramenopiles</taxon>
        <taxon>Oomycota</taxon>
        <taxon>Peronosporomycetes</taxon>
        <taxon>Peronosporales</taxon>
        <taxon>Peronosporaceae</taxon>
        <taxon>Phytophthora</taxon>
    </lineage>
</organism>
<sequence>MDRCLTRSTTTYRLRAIPPSSLPYRPATLMCSWDSVASLQATTVPYTAGRRLSWKCL</sequence>
<evidence type="ECO:0000313" key="2">
    <source>
        <dbReference type="Proteomes" id="UP000688947"/>
    </source>
</evidence>
<dbReference type="Proteomes" id="UP000688947">
    <property type="component" value="Unassembled WGS sequence"/>
</dbReference>
<accession>A0A8T1UJZ2</accession>
<comment type="caution">
    <text evidence="1">The sequence shown here is derived from an EMBL/GenBank/DDBJ whole genome shotgun (WGS) entry which is preliminary data.</text>
</comment>
<dbReference type="EMBL" id="JAENGZ010000222">
    <property type="protein sequence ID" value="KAG6964784.1"/>
    <property type="molecule type" value="Genomic_DNA"/>
</dbReference>
<gene>
    <name evidence="1" type="ORF">JG687_00005772</name>
</gene>
<evidence type="ECO:0000313" key="1">
    <source>
        <dbReference type="EMBL" id="KAG6964784.1"/>
    </source>
</evidence>
<reference evidence="1" key="1">
    <citation type="submission" date="2021-01" db="EMBL/GenBank/DDBJ databases">
        <title>Phytophthora aleatoria, a newly-described species from Pinus radiata is distinct from Phytophthora cactorum isolates based on comparative genomics.</title>
        <authorList>
            <person name="Mcdougal R."/>
            <person name="Panda P."/>
            <person name="Williams N."/>
            <person name="Studholme D.J."/>
        </authorList>
    </citation>
    <scope>NUCLEOTIDE SEQUENCE</scope>
    <source>
        <strain evidence="1">NZFS 3830</strain>
    </source>
</reference>
<proteinExistence type="predicted"/>
<protein>
    <submittedName>
        <fullName evidence="1">Uncharacterized protein</fullName>
    </submittedName>
</protein>